<dbReference type="InterPro" id="IPR001031">
    <property type="entry name" value="Thioesterase"/>
</dbReference>
<dbReference type="InterPro" id="IPR042104">
    <property type="entry name" value="PKS_dehydratase_sf"/>
</dbReference>
<dbReference type="Gene3D" id="3.40.47.10">
    <property type="match status" value="1"/>
</dbReference>
<dbReference type="Gene3D" id="3.30.70.3290">
    <property type="match status" value="1"/>
</dbReference>
<feature type="active site" description="Proton acceptor; for dehydratase activity" evidence="5">
    <location>
        <position position="1387"/>
    </location>
</feature>
<organism evidence="10 11">
    <name type="scientific">Massariosphaeria phaeospora</name>
    <dbReference type="NCBI Taxonomy" id="100035"/>
    <lineage>
        <taxon>Eukaryota</taxon>
        <taxon>Fungi</taxon>
        <taxon>Dikarya</taxon>
        <taxon>Ascomycota</taxon>
        <taxon>Pezizomycotina</taxon>
        <taxon>Dothideomycetes</taxon>
        <taxon>Pleosporomycetidae</taxon>
        <taxon>Pleosporales</taxon>
        <taxon>Pleosporales incertae sedis</taxon>
        <taxon>Massariosphaeria</taxon>
    </lineage>
</organism>
<reference evidence="10 11" key="1">
    <citation type="submission" date="2020-01" db="EMBL/GenBank/DDBJ databases">
        <authorList>
            <consortium name="DOE Joint Genome Institute"/>
            <person name="Haridas S."/>
            <person name="Albert R."/>
            <person name="Binder M."/>
            <person name="Bloem J."/>
            <person name="Labutti K."/>
            <person name="Salamov A."/>
            <person name="Andreopoulos B."/>
            <person name="Baker S.E."/>
            <person name="Barry K."/>
            <person name="Bills G."/>
            <person name="Bluhm B.H."/>
            <person name="Cannon C."/>
            <person name="Castanera R."/>
            <person name="Culley D.E."/>
            <person name="Daum C."/>
            <person name="Ezra D."/>
            <person name="Gonzalez J.B."/>
            <person name="Henrissat B."/>
            <person name="Kuo A."/>
            <person name="Liang C."/>
            <person name="Lipzen A."/>
            <person name="Lutzoni F."/>
            <person name="Magnuson J."/>
            <person name="Mondo S."/>
            <person name="Nolan M."/>
            <person name="Ohm R."/>
            <person name="Pangilinan J."/>
            <person name="Park H.-J.H."/>
            <person name="Ramirez L."/>
            <person name="Alfaro M."/>
            <person name="Sun H."/>
            <person name="Tritt A."/>
            <person name="Yoshinaga Y."/>
            <person name="Zwiers L.-H.L."/>
            <person name="Turgeon B.G."/>
            <person name="Goodwin S.B."/>
            <person name="Spatafora J.W."/>
            <person name="Crous P.W."/>
            <person name="Grigoriev I.V."/>
        </authorList>
    </citation>
    <scope>NUCLEOTIDE SEQUENCE [LARGE SCALE GENOMIC DNA]</scope>
    <source>
        <strain evidence="10 11">CBS 611.86</strain>
    </source>
</reference>
<keyword evidence="2" id="KW-0597">Phosphoprotein</keyword>
<evidence type="ECO:0000259" key="7">
    <source>
        <dbReference type="PROSITE" id="PS50075"/>
    </source>
</evidence>
<dbReference type="PROSITE" id="PS00606">
    <property type="entry name" value="KS3_1"/>
    <property type="match status" value="1"/>
</dbReference>
<feature type="active site" description="Proton donor; for dehydratase activity" evidence="5">
    <location>
        <position position="1572"/>
    </location>
</feature>
<dbReference type="InterPro" id="IPR014031">
    <property type="entry name" value="Ketoacyl_synth_C"/>
</dbReference>
<evidence type="ECO:0000256" key="1">
    <source>
        <dbReference type="ARBA" id="ARBA00022450"/>
    </source>
</evidence>
<keyword evidence="4" id="KW-0677">Repeat</keyword>
<dbReference type="Pfam" id="PF02801">
    <property type="entry name" value="Ketoacyl-synt_C"/>
    <property type="match status" value="1"/>
</dbReference>
<dbReference type="Pfam" id="PF00975">
    <property type="entry name" value="Thioesterase"/>
    <property type="match status" value="1"/>
</dbReference>
<dbReference type="SMART" id="SM00825">
    <property type="entry name" value="PKS_KS"/>
    <property type="match status" value="1"/>
</dbReference>
<dbReference type="InterPro" id="IPR050091">
    <property type="entry name" value="PKS_NRPS_Biosynth_Enz"/>
</dbReference>
<feature type="region of interest" description="N-terminal hotdog fold" evidence="5">
    <location>
        <begin position="1355"/>
        <end position="1492"/>
    </location>
</feature>
<dbReference type="Pfam" id="PF00698">
    <property type="entry name" value="Acyl_transf_1"/>
    <property type="match status" value="1"/>
</dbReference>
<dbReference type="Pfam" id="PF16073">
    <property type="entry name" value="SAT"/>
    <property type="match status" value="1"/>
</dbReference>
<dbReference type="InterPro" id="IPR020806">
    <property type="entry name" value="PKS_PP-bd"/>
</dbReference>
<feature type="region of interest" description="Disordered" evidence="6">
    <location>
        <begin position="1932"/>
        <end position="1989"/>
    </location>
</feature>
<keyword evidence="11" id="KW-1185">Reference proteome</keyword>
<evidence type="ECO:0000256" key="5">
    <source>
        <dbReference type="PROSITE-ProRule" id="PRU01363"/>
    </source>
</evidence>
<dbReference type="InterPro" id="IPR014043">
    <property type="entry name" value="Acyl_transferase_dom"/>
</dbReference>
<dbReference type="Proteomes" id="UP000481861">
    <property type="component" value="Unassembled WGS sequence"/>
</dbReference>
<dbReference type="InterPro" id="IPR049551">
    <property type="entry name" value="PKS_DH_C"/>
</dbReference>
<dbReference type="InterPro" id="IPR020841">
    <property type="entry name" value="PKS_Beta-ketoAc_synthase_dom"/>
</dbReference>
<dbReference type="InterPro" id="IPR030918">
    <property type="entry name" value="PT_fungal_PKS"/>
</dbReference>
<dbReference type="InterPro" id="IPR016036">
    <property type="entry name" value="Malonyl_transacylase_ACP-bd"/>
</dbReference>
<comment type="caution">
    <text evidence="10">The sequence shown here is derived from an EMBL/GenBank/DDBJ whole genome shotgun (WGS) entry which is preliminary data.</text>
</comment>
<dbReference type="SUPFAM" id="SSF47336">
    <property type="entry name" value="ACP-like"/>
    <property type="match status" value="2"/>
</dbReference>
<name>A0A7C8I981_9PLEO</name>
<dbReference type="GO" id="GO:0006633">
    <property type="term" value="P:fatty acid biosynthetic process"/>
    <property type="evidence" value="ECO:0007669"/>
    <property type="project" value="InterPro"/>
</dbReference>
<feature type="domain" description="Ketosynthase family 3 (KS3)" evidence="8">
    <location>
        <begin position="438"/>
        <end position="865"/>
    </location>
</feature>
<dbReference type="CDD" id="cd00833">
    <property type="entry name" value="PKS"/>
    <property type="match status" value="1"/>
</dbReference>
<dbReference type="InterPro" id="IPR049900">
    <property type="entry name" value="PKS_mFAS_DH"/>
</dbReference>
<dbReference type="InterPro" id="IPR029058">
    <property type="entry name" value="AB_hydrolase_fold"/>
</dbReference>
<evidence type="ECO:0000256" key="6">
    <source>
        <dbReference type="SAM" id="MobiDB-lite"/>
    </source>
</evidence>
<dbReference type="Gene3D" id="3.40.366.10">
    <property type="entry name" value="Malonyl-Coenzyme A Acyl Carrier Protein, domain 2"/>
    <property type="match status" value="2"/>
</dbReference>
<dbReference type="NCBIfam" id="TIGR04532">
    <property type="entry name" value="PT_fungal_PKS"/>
    <property type="match status" value="1"/>
</dbReference>
<dbReference type="SMART" id="SM00827">
    <property type="entry name" value="PKS_AT"/>
    <property type="match status" value="1"/>
</dbReference>
<dbReference type="GO" id="GO:0044550">
    <property type="term" value="P:secondary metabolite biosynthetic process"/>
    <property type="evidence" value="ECO:0007669"/>
    <property type="project" value="TreeGrafter"/>
</dbReference>
<dbReference type="PROSITE" id="PS52019">
    <property type="entry name" value="PKS_MFAS_DH"/>
    <property type="match status" value="1"/>
</dbReference>
<dbReference type="InterPro" id="IPR001227">
    <property type="entry name" value="Ac_transferase_dom_sf"/>
</dbReference>
<dbReference type="SUPFAM" id="SSF53901">
    <property type="entry name" value="Thiolase-like"/>
    <property type="match status" value="1"/>
</dbReference>
<dbReference type="Pfam" id="PF22621">
    <property type="entry name" value="CurL-like_PKS_C"/>
    <property type="match status" value="1"/>
</dbReference>
<dbReference type="SUPFAM" id="SSF53474">
    <property type="entry name" value="alpha/beta-Hydrolases"/>
    <property type="match status" value="1"/>
</dbReference>
<gene>
    <name evidence="10" type="ORF">BDV95DRAFT_182353</name>
</gene>
<dbReference type="InterPro" id="IPR016039">
    <property type="entry name" value="Thiolase-like"/>
</dbReference>
<dbReference type="InterPro" id="IPR018201">
    <property type="entry name" value="Ketoacyl_synth_AS"/>
</dbReference>
<dbReference type="Gene3D" id="1.10.1200.10">
    <property type="entry name" value="ACP-like"/>
    <property type="match status" value="2"/>
</dbReference>
<evidence type="ECO:0000256" key="3">
    <source>
        <dbReference type="ARBA" id="ARBA00022679"/>
    </source>
</evidence>
<dbReference type="Pfam" id="PF00109">
    <property type="entry name" value="ketoacyl-synt"/>
    <property type="match status" value="1"/>
</dbReference>
<feature type="region of interest" description="C-terminal hotdog fold" evidence="5">
    <location>
        <begin position="1513"/>
        <end position="1659"/>
    </location>
</feature>
<dbReference type="PROSITE" id="PS52004">
    <property type="entry name" value="KS3_2"/>
    <property type="match status" value="1"/>
</dbReference>
<evidence type="ECO:0000313" key="10">
    <source>
        <dbReference type="EMBL" id="KAF2867547.1"/>
    </source>
</evidence>
<dbReference type="PANTHER" id="PTHR43775">
    <property type="entry name" value="FATTY ACID SYNTHASE"/>
    <property type="match status" value="1"/>
</dbReference>
<evidence type="ECO:0000259" key="9">
    <source>
        <dbReference type="PROSITE" id="PS52019"/>
    </source>
</evidence>
<dbReference type="Pfam" id="PF00550">
    <property type="entry name" value="PP-binding"/>
    <property type="match status" value="2"/>
</dbReference>
<feature type="domain" description="Carrier" evidence="7">
    <location>
        <begin position="1842"/>
        <end position="1926"/>
    </location>
</feature>
<accession>A0A7C8I981</accession>
<sequence>MLHATTIRLISLDASEWGFVTTSAVSVFPSLWVKLIYTVASLHEQPSGFLVLYCTIMESHNYSTRCVSHIYTFGDQTPDVSNNLSALLHLAPRDVLLTAFLDGAHRGLRAELGRLPALESSSLPRFSSIRNLVALSRQRCLPPAFHPALTCIYQLACIISGGSKNRHLYTSHEGVFVVGSCTGSLAAAAVAGALTMSELVESGIEAVRVAFRLGICAVRNGRAVEESSSDVSRSWTIIACGLSLHQIERRLADFSNQKGLPAASRPYVSAIGESSTSISGPPSILKTLEEECFDDSRILECPTSAPFHSSTLFSQYDINAILEPLSTEARNRKINLPLISSFSGKLSNARTYGDLLGEVVEDILCNPIVWENIIHGVAHLTSFRRHQQINVIPVGVNSQATALYNALHQRGFSANLLKDIFSTLESEVIENFKTPSGKSKIAIVGVSGRFPNADDMDEYWDILFKGLDVHDIVPETRWSLNHFDPSGKRKNTSRTKFGCWLKKPGHFDAPFFGISPREALQMDPASRIALMTTYEAMEQAGVVPDSTPSSMRDRIGVFYGVTSNDWMEVNSAQNIDTYFIPGGCRAFIPGRINYCFKFTGPSLSIDTACSSSLTALHTACNALWQGDIDMAVSGGTNVLTNPDYTAGLDKGHFLSKTGNCKPFDDGADGYCRGEGVVTLILKRLEDAVAENDPIIGIIAGAHTNHSAEAESITRPHADIQKAVFSTIMNDAGVVADDIGYVEMHGTGTQAGDVVEMKSVLETFASPQPREAPLYLGSTKANIGHGEAASGVSSVAKALLMLRHNTIPLHCGIKTRLNRKFPDLNNQNVHIARESLPWEKEAKKARRLFVNNFSAAGGNTAVLIEDAFEAPELSVDLRTSHIITLSAKSSSALLRNAESMLDFLKTTTTSDGMLSSLGYTTTARRTHHAHRLAVSGSSIESITSDLQKEISQYIPAKPTKNSPRIVFAFTGNGTQYPGMGKELFENFASFRADILRLDQLAQTQGFPSIVPYCSTSIGDETEPPTLVVQLAVVCLEIALSRLWRCWGIVPDSVVGHSLGEYAALNVAGVLSDADTIYLVGRRARLLQEECTAGTHSMLAVSAPGYQISNLIKSTGCEIACINGPNDMVLSGPTIAIRNLHASLKVQRVKATVLQVAYAFHSSQVDVILDAFQGLCAGVQFRKPRIPILSPLRGSIIDSAGILDAKYLAKHCKQPVDMVKAFESARSHGHIAENSIVLELGPQPIFAAMVRNILGSTVTTLPSIRRGQAMWPVLTKTLVALYTLGVGIDWKEYHVGFESCARVISLPAYSWDLKDYWIQYVNDWSLRKGEPAVASSRPTVTMPIVTTPKASWTSSKYQLLEETLQNGRGTMIIEADLQKSGIGAISAGHQVKGIPLATPAVYADAALTMGTYLLKRHFTDNGLIVEIRDLVIEKALIPSTDGDTRMLRITAAVDLVEKRVSCKFSTHPIKGSPIQHSHCTVHFISEEQVRQKSTQLGNQARSINQSLNASADNGHAYRFNKPMIYRMVSSLAQFAYEYKCVDEIVLDSSTFEASSQVQFSKDAAGFHCHPAFIDALTQSAGFVMNANDHSSLETKVFVNHGWKAFRMFKDLDSRKKYSTAIRIEEKPDKSWVGDLVVLEGDDVVAGFDGITLHEVPRRALEMILAQEQRQQCPKSITEPVGYLKLPQTPQSDRKPSKDTDSRLPNEYPLIQEFKAPNVLNPPTTFADSRIIATTSATPTSGLSDILRIISEETGIPEEEIDDTSDFAAMGVDSLMTLVMAGKMRDELNLDVDSTTLNDFPTIGDLMRHVNKTLVVSSTPNVANSVQVSALEVDNSISRIGRGSASNSQVFNAMVDITLRIIAEETGCALSEMDDSTEFSSMGVDSLLSMVLVSRWNDEAGLEVSGDATAFCASLTSVAGLKTYIHEKMARSLQQSETVSRYEHSRSQGSTSANSSVSGKTNLSTSTLITSPAHSRSTSPAPKQLSPQKPLFREPVRPATSVILHGRPKQSEKVLFLFPDGSGSAASYAQLPQISHTTATIALNSPYYHHPEEMTCQLEDIMTSYLAELRRRQSTGPYNLGGWSSGGIIAYRAAQLLIQDGEEIESLLLIDSPPPTRGLDRLPQRWYDQCADVDIFGHMDGGAKQGRLMEHFKATIELLHHYCADPLPEGFVPNVLIMWAGECVFDGLAMPKFKNNMNDPEGVKFLTEKRVDRSAGDWAVLFPGVHIKVEYLEGVNHFSILKEHSVRLAGILERALR</sequence>
<feature type="region of interest" description="Disordered" evidence="6">
    <location>
        <begin position="1673"/>
        <end position="1702"/>
    </location>
</feature>
<keyword evidence="3" id="KW-0808">Transferase</keyword>
<evidence type="ECO:0000313" key="11">
    <source>
        <dbReference type="Proteomes" id="UP000481861"/>
    </source>
</evidence>
<feature type="domain" description="Carrier" evidence="7">
    <location>
        <begin position="1734"/>
        <end position="1811"/>
    </location>
</feature>
<dbReference type="SUPFAM" id="SSF52151">
    <property type="entry name" value="FabD/lysophospholipase-like"/>
    <property type="match status" value="2"/>
</dbReference>
<feature type="compositionally biased region" description="Polar residues" evidence="6">
    <location>
        <begin position="1944"/>
        <end position="1984"/>
    </location>
</feature>
<evidence type="ECO:0000259" key="8">
    <source>
        <dbReference type="PROSITE" id="PS52004"/>
    </source>
</evidence>
<feature type="compositionally biased region" description="Basic and acidic residues" evidence="6">
    <location>
        <begin position="1689"/>
        <end position="1701"/>
    </location>
</feature>
<dbReference type="GO" id="GO:0004312">
    <property type="term" value="F:fatty acid synthase activity"/>
    <property type="evidence" value="ECO:0007669"/>
    <property type="project" value="TreeGrafter"/>
</dbReference>
<keyword evidence="1" id="KW-0596">Phosphopantetheine</keyword>
<evidence type="ECO:0000256" key="2">
    <source>
        <dbReference type="ARBA" id="ARBA00022553"/>
    </source>
</evidence>
<dbReference type="PANTHER" id="PTHR43775:SF40">
    <property type="entry name" value="NORSOLORINIC ACID SYNTHASE STCA"/>
    <property type="match status" value="1"/>
</dbReference>
<dbReference type="InterPro" id="IPR014030">
    <property type="entry name" value="Ketoacyl_synth_N"/>
</dbReference>
<dbReference type="InterPro" id="IPR009081">
    <property type="entry name" value="PP-bd_ACP"/>
</dbReference>
<dbReference type="Gene3D" id="3.40.50.1820">
    <property type="entry name" value="alpha/beta hydrolase"/>
    <property type="match status" value="1"/>
</dbReference>
<dbReference type="SMART" id="SM00823">
    <property type="entry name" value="PKS_PP"/>
    <property type="match status" value="2"/>
</dbReference>
<protein>
    <submittedName>
        <fullName evidence="10">Beta-ketoacyl synthase</fullName>
    </submittedName>
</protein>
<proteinExistence type="predicted"/>
<feature type="domain" description="PKS/mFAS DH" evidence="9">
    <location>
        <begin position="1355"/>
        <end position="1659"/>
    </location>
</feature>
<dbReference type="InterPro" id="IPR036736">
    <property type="entry name" value="ACP-like_sf"/>
</dbReference>
<dbReference type="InterPro" id="IPR016035">
    <property type="entry name" value="Acyl_Trfase/lysoPLipase"/>
</dbReference>
<dbReference type="OrthoDB" id="329835at2759"/>
<dbReference type="PROSITE" id="PS50075">
    <property type="entry name" value="CARRIER"/>
    <property type="match status" value="2"/>
</dbReference>
<dbReference type="InterPro" id="IPR032088">
    <property type="entry name" value="SAT"/>
</dbReference>
<dbReference type="SUPFAM" id="SSF55048">
    <property type="entry name" value="Probable ACP-binding domain of malonyl-CoA ACP transacylase"/>
    <property type="match status" value="1"/>
</dbReference>
<dbReference type="Pfam" id="PF14765">
    <property type="entry name" value="PS-DH"/>
    <property type="match status" value="1"/>
</dbReference>
<evidence type="ECO:0000256" key="4">
    <source>
        <dbReference type="ARBA" id="ARBA00022737"/>
    </source>
</evidence>
<dbReference type="GO" id="GO:0031177">
    <property type="term" value="F:phosphopantetheine binding"/>
    <property type="evidence" value="ECO:0007669"/>
    <property type="project" value="InterPro"/>
</dbReference>
<dbReference type="GO" id="GO:0004315">
    <property type="term" value="F:3-oxoacyl-[acyl-carrier-protein] synthase activity"/>
    <property type="evidence" value="ECO:0007669"/>
    <property type="project" value="InterPro"/>
</dbReference>
<dbReference type="EMBL" id="JAADJZ010000023">
    <property type="protein sequence ID" value="KAF2867547.1"/>
    <property type="molecule type" value="Genomic_DNA"/>
</dbReference>
<dbReference type="Gene3D" id="3.10.129.110">
    <property type="entry name" value="Polyketide synthase dehydratase"/>
    <property type="match status" value="1"/>
</dbReference>